<feature type="transmembrane region" description="Helical" evidence="1">
    <location>
        <begin position="52"/>
        <end position="73"/>
    </location>
</feature>
<evidence type="ECO:0000256" key="1">
    <source>
        <dbReference type="SAM" id="Phobius"/>
    </source>
</evidence>
<evidence type="ECO:0000313" key="3">
    <source>
        <dbReference type="EMBL" id="TXR52124.1"/>
    </source>
</evidence>
<dbReference type="InterPro" id="IPR046554">
    <property type="entry name" value="DUF6708"/>
</dbReference>
<dbReference type="OrthoDB" id="6356576at2"/>
<dbReference type="RefSeq" id="WP_147714720.1">
    <property type="nucleotide sequence ID" value="NZ_VKAD01000002.1"/>
</dbReference>
<sequence length="521" mass="60903">MNDLKKIENSINAQKNNLYQIIKKPALLVCFLMWVFLSLLVTHSEKDIGDAFFYFVMFFCILIAAYMLVIFLLKFTVGGKETVLATATVEGFIREKKVEYFTPKTGTVTNYIYYLDVINSSPRLRTVTINFVQYDCVSEMYRRNPDKLIKTEVAILKPKAADLISSYTLDGTLVLLPFKEYVSDKDTAGKIVEDSAIDEQYVAPLQLGRQPVFNAARYPEIKENAQYEDVLTPGMSIIKFEHFDDVTLEQETVFEGDKLMDYSYIKDAISESGNVYNEFMDFRTREEPKVHRKGPNFLGYCLIFYAVNFFFIRNHSSFQDSYLFLNILITSVLVLGYAFFIYVPLRVSLPVRFHRNNDEVYLYEKQGLYKVPWQELDVSIVARKQDSDTIYDLVVWLPGKYNHENKNAPDTYRTLYSSSNIHGKVYFYWDYINRYMNFDPYFEQYIESDDKPKKKEKEQKDPTKGASLFDLFIGLVVFFMIPVVIIFLASDTSALRARLNPNKQKWPDIVHKWSGRISNWY</sequence>
<evidence type="ECO:0000259" key="2">
    <source>
        <dbReference type="Pfam" id="PF20455"/>
    </source>
</evidence>
<feature type="transmembrane region" description="Helical" evidence="1">
    <location>
        <begin position="21"/>
        <end position="40"/>
    </location>
</feature>
<feature type="transmembrane region" description="Helical" evidence="1">
    <location>
        <begin position="297"/>
        <end position="316"/>
    </location>
</feature>
<reference evidence="3 4" key="1">
    <citation type="submission" date="2019-07" db="EMBL/GenBank/DDBJ databases">
        <title>Reinekea sp. strain SSH23 genome sequencing and assembly.</title>
        <authorList>
            <person name="Kim I."/>
        </authorList>
    </citation>
    <scope>NUCLEOTIDE SEQUENCE [LARGE SCALE GENOMIC DNA]</scope>
    <source>
        <strain evidence="3 4">SSH23</strain>
    </source>
</reference>
<gene>
    <name evidence="3" type="ORF">FME95_11975</name>
</gene>
<accession>A0A5C8Z491</accession>
<dbReference type="AlphaFoldDB" id="A0A5C8Z491"/>
<dbReference type="Pfam" id="PF20455">
    <property type="entry name" value="DUF6708"/>
    <property type="match status" value="1"/>
</dbReference>
<keyword evidence="1" id="KW-1133">Transmembrane helix</keyword>
<keyword evidence="1" id="KW-0812">Transmembrane</keyword>
<keyword evidence="1" id="KW-0472">Membrane</keyword>
<proteinExistence type="predicted"/>
<feature type="transmembrane region" description="Helical" evidence="1">
    <location>
        <begin position="322"/>
        <end position="345"/>
    </location>
</feature>
<feature type="transmembrane region" description="Helical" evidence="1">
    <location>
        <begin position="468"/>
        <end position="489"/>
    </location>
</feature>
<feature type="domain" description="DUF6708" evidence="2">
    <location>
        <begin position="337"/>
        <end position="512"/>
    </location>
</feature>
<keyword evidence="4" id="KW-1185">Reference proteome</keyword>
<dbReference type="EMBL" id="VKAD01000002">
    <property type="protein sequence ID" value="TXR52124.1"/>
    <property type="molecule type" value="Genomic_DNA"/>
</dbReference>
<evidence type="ECO:0000313" key="4">
    <source>
        <dbReference type="Proteomes" id="UP000321764"/>
    </source>
</evidence>
<protein>
    <recommendedName>
        <fullName evidence="2">DUF6708 domain-containing protein</fullName>
    </recommendedName>
</protein>
<dbReference type="Proteomes" id="UP000321764">
    <property type="component" value="Unassembled WGS sequence"/>
</dbReference>
<name>A0A5C8Z491_9GAMM</name>
<comment type="caution">
    <text evidence="3">The sequence shown here is derived from an EMBL/GenBank/DDBJ whole genome shotgun (WGS) entry which is preliminary data.</text>
</comment>
<organism evidence="3 4">
    <name type="scientific">Reinekea thalattae</name>
    <dbReference type="NCBI Taxonomy" id="2593301"/>
    <lineage>
        <taxon>Bacteria</taxon>
        <taxon>Pseudomonadati</taxon>
        <taxon>Pseudomonadota</taxon>
        <taxon>Gammaproteobacteria</taxon>
        <taxon>Oceanospirillales</taxon>
        <taxon>Saccharospirillaceae</taxon>
        <taxon>Reinekea</taxon>
    </lineage>
</organism>